<dbReference type="SUPFAM" id="SSF51735">
    <property type="entry name" value="NAD(P)-binding Rossmann-fold domains"/>
    <property type="match status" value="1"/>
</dbReference>
<keyword evidence="7" id="KW-1185">Reference proteome</keyword>
<evidence type="ECO:0000313" key="6">
    <source>
        <dbReference type="EMBL" id="KAF5339298.1"/>
    </source>
</evidence>
<dbReference type="EMBL" id="JAACJK010000008">
    <property type="protein sequence ID" value="KAF5339298.1"/>
    <property type="molecule type" value="Genomic_DNA"/>
</dbReference>
<keyword evidence="5" id="KW-0472">Membrane</keyword>
<keyword evidence="3" id="KW-0560">Oxidoreductase</keyword>
<proteinExistence type="inferred from homology"/>
<evidence type="ECO:0000256" key="2">
    <source>
        <dbReference type="ARBA" id="ARBA00022857"/>
    </source>
</evidence>
<dbReference type="GO" id="GO:0016020">
    <property type="term" value="C:membrane"/>
    <property type="evidence" value="ECO:0007669"/>
    <property type="project" value="TreeGrafter"/>
</dbReference>
<dbReference type="AlphaFoldDB" id="A0A8H5FK35"/>
<evidence type="ECO:0000256" key="4">
    <source>
        <dbReference type="ARBA" id="ARBA00037096"/>
    </source>
</evidence>
<name>A0A8H5FK35_9AGAR</name>
<dbReference type="Proteomes" id="UP000541558">
    <property type="component" value="Unassembled WGS sequence"/>
</dbReference>
<organism evidence="6 7">
    <name type="scientific">Ephemerocybe angulata</name>
    <dbReference type="NCBI Taxonomy" id="980116"/>
    <lineage>
        <taxon>Eukaryota</taxon>
        <taxon>Fungi</taxon>
        <taxon>Dikarya</taxon>
        <taxon>Basidiomycota</taxon>
        <taxon>Agaricomycotina</taxon>
        <taxon>Agaricomycetes</taxon>
        <taxon>Agaricomycetidae</taxon>
        <taxon>Agaricales</taxon>
        <taxon>Agaricineae</taxon>
        <taxon>Psathyrellaceae</taxon>
        <taxon>Ephemerocybe</taxon>
    </lineage>
</organism>
<comment type="similarity">
    <text evidence="1">Belongs to the short-chain dehydrogenases/reductases (SDR) family.</text>
</comment>
<evidence type="ECO:0008006" key="8">
    <source>
        <dbReference type="Google" id="ProtNLM"/>
    </source>
</evidence>
<reference evidence="6 7" key="1">
    <citation type="journal article" date="2020" name="ISME J.">
        <title>Uncovering the hidden diversity of litter-decomposition mechanisms in mushroom-forming fungi.</title>
        <authorList>
            <person name="Floudas D."/>
            <person name="Bentzer J."/>
            <person name="Ahren D."/>
            <person name="Johansson T."/>
            <person name="Persson P."/>
            <person name="Tunlid A."/>
        </authorList>
    </citation>
    <scope>NUCLEOTIDE SEQUENCE [LARGE SCALE GENOMIC DNA]</scope>
    <source>
        <strain evidence="6 7">CBS 175.51</strain>
    </source>
</reference>
<keyword evidence="5" id="KW-0812">Transmembrane</keyword>
<dbReference type="InterPro" id="IPR036291">
    <property type="entry name" value="NAD(P)-bd_dom_sf"/>
</dbReference>
<dbReference type="Pfam" id="PF00106">
    <property type="entry name" value="adh_short"/>
    <property type="match status" value="1"/>
</dbReference>
<dbReference type="GO" id="GO:0016491">
    <property type="term" value="F:oxidoreductase activity"/>
    <property type="evidence" value="ECO:0007669"/>
    <property type="project" value="UniProtKB-KW"/>
</dbReference>
<dbReference type="PROSITE" id="PS00061">
    <property type="entry name" value="ADH_SHORT"/>
    <property type="match status" value="1"/>
</dbReference>
<dbReference type="Gene3D" id="3.40.50.720">
    <property type="entry name" value="NAD(P)-binding Rossmann-like Domain"/>
    <property type="match status" value="1"/>
</dbReference>
<dbReference type="OrthoDB" id="37659at2759"/>
<comment type="function">
    <text evidence="4">Putative oxidoreductase.</text>
</comment>
<gene>
    <name evidence="6" type="ORF">D9611_009842</name>
</gene>
<sequence length="333" mass="35985">MTRTPSPALSPKAAAFLAAIPLFSYVLYHIINRKPRVKRSEKVPHTAERVLVLGGTSGIGRSMSIQYAERGARVCVVGRREGLLEEVEKECRQAAASYGSTDNDIFGLKGDFAQLEDMVRVRAELLTKWGGLDTLVVAAGVSALQPLLAVAGADCKGTSLTPMHTTTEGIQKVSDVATAAITGNYTGPLIAAVTFIPLLSATSKAPSIVLISSAASLIPAPTRTLYASTKAASLVLYQALSIEHPQIAFTHIMPATVEGDFRASAVDSGPVREMDPNKHGLKREYVAERCIRAVDRGEKSVFMPAVMRFAHLLYWIWPAFIEKKARVKYNFEA</sequence>
<keyword evidence="5" id="KW-1133">Transmembrane helix</keyword>
<dbReference type="InterPro" id="IPR002347">
    <property type="entry name" value="SDR_fam"/>
</dbReference>
<dbReference type="InterPro" id="IPR020904">
    <property type="entry name" value="Sc_DH/Rdtase_CS"/>
</dbReference>
<feature type="transmembrane region" description="Helical" evidence="5">
    <location>
        <begin position="13"/>
        <end position="31"/>
    </location>
</feature>
<evidence type="ECO:0000256" key="1">
    <source>
        <dbReference type="ARBA" id="ARBA00006484"/>
    </source>
</evidence>
<dbReference type="PANTHER" id="PTHR44196">
    <property type="entry name" value="DEHYDROGENASE/REDUCTASE SDR FAMILY MEMBER 7B"/>
    <property type="match status" value="1"/>
</dbReference>
<protein>
    <recommendedName>
        <fullName evidence="8">NAD(P)-binding protein</fullName>
    </recommendedName>
</protein>
<evidence type="ECO:0000313" key="7">
    <source>
        <dbReference type="Proteomes" id="UP000541558"/>
    </source>
</evidence>
<evidence type="ECO:0000256" key="3">
    <source>
        <dbReference type="ARBA" id="ARBA00023002"/>
    </source>
</evidence>
<evidence type="ECO:0000256" key="5">
    <source>
        <dbReference type="SAM" id="Phobius"/>
    </source>
</evidence>
<dbReference type="PRINTS" id="PR00081">
    <property type="entry name" value="GDHRDH"/>
</dbReference>
<keyword evidence="2" id="KW-0521">NADP</keyword>
<comment type="caution">
    <text evidence="6">The sequence shown here is derived from an EMBL/GenBank/DDBJ whole genome shotgun (WGS) entry which is preliminary data.</text>
</comment>
<dbReference type="PANTHER" id="PTHR44196:SF1">
    <property type="entry name" value="DEHYDROGENASE_REDUCTASE SDR FAMILY MEMBER 7B"/>
    <property type="match status" value="1"/>
</dbReference>
<accession>A0A8H5FK35</accession>